<proteinExistence type="predicted"/>
<dbReference type="GeneID" id="28761258"/>
<dbReference type="InParanoid" id="A0A177CUT7"/>
<dbReference type="InterPro" id="IPR001680">
    <property type="entry name" value="WD40_rpt"/>
</dbReference>
<evidence type="ECO:0000313" key="3">
    <source>
        <dbReference type="EMBL" id="OAG10672.1"/>
    </source>
</evidence>
<gene>
    <name evidence="3" type="ORF">CC84DRAFT_1161557</name>
</gene>
<keyword evidence="2" id="KW-0677">Repeat</keyword>
<dbReference type="InterPro" id="IPR015943">
    <property type="entry name" value="WD40/YVTN_repeat-like_dom_sf"/>
</dbReference>
<keyword evidence="1" id="KW-0853">WD repeat</keyword>
<dbReference type="STRING" id="1460663.A0A177CUT7"/>
<sequence>MLPTVAELVAHFLRSNGYTETLAAFIDEAGLPVDTGSGNPDFTIEQILQEKKTFDTSLNFERLGLEDHDRKWRSIAPSRPIVVEPSPRSNILSVSPISLALPSQPQVQTYLAATTADRRLHLIDPGSSSYSVVRSYSTFQDSPILDLTVIHSRFLLAASMSGKLLLFDTKTEQILDQRKDHGKYVVKIATWSMDSDTIVASAGWDAKVFLYRISTDSAELRLGEPVATISLSTVPETLLFIRSPETSRPILLLTCRDSTFVYYYAMKAEGDHESAISLIGKQNLSPHSNAWVAFSPADLQVNPVDPSVVAVATSSTPHMKLLIVKLLLPPEVEASSDGPESALSQPVTQASQARADRLLQAREEAAILVNVSTMAPQTAYSTPRLVWRPDGSGIYVSSDDGIVRGFEAATGRLTASLSAHEPGSKIRCLCAGEAIFENGDKQGEEFLLTGGFDQKLVLWRTG</sequence>
<evidence type="ECO:0000313" key="4">
    <source>
        <dbReference type="Proteomes" id="UP000077069"/>
    </source>
</evidence>
<dbReference type="InterPro" id="IPR036322">
    <property type="entry name" value="WD40_repeat_dom_sf"/>
</dbReference>
<dbReference type="SUPFAM" id="SSF50978">
    <property type="entry name" value="WD40 repeat-like"/>
    <property type="match status" value="1"/>
</dbReference>
<dbReference type="AlphaFoldDB" id="A0A177CUT7"/>
<dbReference type="EMBL" id="KV441549">
    <property type="protein sequence ID" value="OAG10672.1"/>
    <property type="molecule type" value="Genomic_DNA"/>
</dbReference>
<accession>A0A177CUT7</accession>
<dbReference type="PANTHER" id="PTHR19848:SF8">
    <property type="entry name" value="F-BOX AND WD REPEAT DOMAIN CONTAINING 7"/>
    <property type="match status" value="1"/>
</dbReference>
<dbReference type="PROSITE" id="PS50896">
    <property type="entry name" value="LISH"/>
    <property type="match status" value="1"/>
</dbReference>
<dbReference type="Proteomes" id="UP000077069">
    <property type="component" value="Unassembled WGS sequence"/>
</dbReference>
<organism evidence="3 4">
    <name type="scientific">Paraphaeosphaeria sporulosa</name>
    <dbReference type="NCBI Taxonomy" id="1460663"/>
    <lineage>
        <taxon>Eukaryota</taxon>
        <taxon>Fungi</taxon>
        <taxon>Dikarya</taxon>
        <taxon>Ascomycota</taxon>
        <taxon>Pezizomycotina</taxon>
        <taxon>Dothideomycetes</taxon>
        <taxon>Pleosporomycetidae</taxon>
        <taxon>Pleosporales</taxon>
        <taxon>Massarineae</taxon>
        <taxon>Didymosphaeriaceae</taxon>
        <taxon>Paraphaeosphaeria</taxon>
    </lineage>
</organism>
<keyword evidence="4" id="KW-1185">Reference proteome</keyword>
<reference evidence="3 4" key="1">
    <citation type="submission" date="2016-05" db="EMBL/GenBank/DDBJ databases">
        <title>Comparative analysis of secretome profiles of manganese(II)-oxidizing ascomycete fungi.</title>
        <authorList>
            <consortium name="DOE Joint Genome Institute"/>
            <person name="Zeiner C.A."/>
            <person name="Purvine S.O."/>
            <person name="Zink E.M."/>
            <person name="Wu S."/>
            <person name="Pasa-Tolic L."/>
            <person name="Chaput D.L."/>
            <person name="Haridas S."/>
            <person name="Grigoriev I.V."/>
            <person name="Santelli C.M."/>
            <person name="Hansel C.M."/>
        </authorList>
    </citation>
    <scope>NUCLEOTIDE SEQUENCE [LARGE SCALE GENOMIC DNA]</scope>
    <source>
        <strain evidence="3 4">AP3s5-JAC2a</strain>
    </source>
</reference>
<dbReference type="SMART" id="SM00320">
    <property type="entry name" value="WD40"/>
    <property type="match status" value="4"/>
</dbReference>
<protein>
    <submittedName>
        <fullName evidence="3">WD40 repeat-like protein</fullName>
    </submittedName>
</protein>
<dbReference type="OrthoDB" id="1932312at2759"/>
<dbReference type="RefSeq" id="XP_018041037.1">
    <property type="nucleotide sequence ID" value="XM_018177772.1"/>
</dbReference>
<dbReference type="PANTHER" id="PTHR19848">
    <property type="entry name" value="WD40 REPEAT PROTEIN"/>
    <property type="match status" value="1"/>
</dbReference>
<name>A0A177CUT7_9PLEO</name>
<evidence type="ECO:0000256" key="2">
    <source>
        <dbReference type="ARBA" id="ARBA00022737"/>
    </source>
</evidence>
<evidence type="ECO:0000256" key="1">
    <source>
        <dbReference type="ARBA" id="ARBA00022574"/>
    </source>
</evidence>
<dbReference type="SMART" id="SM00667">
    <property type="entry name" value="LisH"/>
    <property type="match status" value="1"/>
</dbReference>
<dbReference type="FunCoup" id="A0A177CUT7">
    <property type="interactions" value="18"/>
</dbReference>
<dbReference type="InterPro" id="IPR006594">
    <property type="entry name" value="LisH"/>
</dbReference>
<dbReference type="Gene3D" id="2.130.10.10">
    <property type="entry name" value="YVTN repeat-like/Quinoprotein amine dehydrogenase"/>
    <property type="match status" value="2"/>
</dbReference>